<dbReference type="RefSeq" id="WP_031474468.1">
    <property type="nucleotide sequence ID" value="NZ_FOZC01000019.1"/>
</dbReference>
<dbReference type="Proteomes" id="UP000214760">
    <property type="component" value="Unassembled WGS sequence"/>
</dbReference>
<evidence type="ECO:0000313" key="1">
    <source>
        <dbReference type="EMBL" id="SFR90412.1"/>
    </source>
</evidence>
<reference evidence="1 2" key="1">
    <citation type="submission" date="2016-10" db="EMBL/GenBank/DDBJ databases">
        <authorList>
            <person name="de Groot N.N."/>
        </authorList>
    </citation>
    <scope>NUCLEOTIDE SEQUENCE [LARGE SCALE GENOMIC DNA]</scope>
    <source>
        <strain evidence="1 2">F</strain>
    </source>
</reference>
<accession>A0A1I6KGN7</accession>
<sequence length="61" mass="7158">MAEHEIDVNRLRKDMKDNYGTAMFNGFPMAVMELTKVERLTDRELVELAQKNGVDLRKYII</sequence>
<protein>
    <submittedName>
        <fullName evidence="1">Uncharacterized protein</fullName>
    </submittedName>
</protein>
<evidence type="ECO:0000313" key="2">
    <source>
        <dbReference type="Proteomes" id="UP000214760"/>
    </source>
</evidence>
<organism evidence="1 2">
    <name type="scientific">[Clostridium] aminophilum</name>
    <dbReference type="NCBI Taxonomy" id="1526"/>
    <lineage>
        <taxon>Bacteria</taxon>
        <taxon>Bacillati</taxon>
        <taxon>Bacillota</taxon>
        <taxon>Clostridia</taxon>
        <taxon>Lachnospirales</taxon>
        <taxon>Lachnospiraceae</taxon>
    </lineage>
</organism>
<gene>
    <name evidence="1" type="ORF">SAMN02910262_02552</name>
</gene>
<dbReference type="AlphaFoldDB" id="A0A1I6KGN7"/>
<name>A0A1I6KGN7_9FIRM</name>
<proteinExistence type="predicted"/>
<dbReference type="EMBL" id="FOZC01000019">
    <property type="protein sequence ID" value="SFR90412.1"/>
    <property type="molecule type" value="Genomic_DNA"/>
</dbReference>